<name>A0A4S3MTS1_9RHOB</name>
<dbReference type="GO" id="GO:0009425">
    <property type="term" value="C:bacterial-type flagellum basal body"/>
    <property type="evidence" value="ECO:0007669"/>
    <property type="project" value="InterPro"/>
</dbReference>
<feature type="compositionally biased region" description="Low complexity" evidence="11">
    <location>
        <begin position="32"/>
        <end position="51"/>
    </location>
</feature>
<evidence type="ECO:0000256" key="2">
    <source>
        <dbReference type="ARBA" id="ARBA00004162"/>
    </source>
</evidence>
<evidence type="ECO:0000256" key="6">
    <source>
        <dbReference type="ARBA" id="ARBA00022692"/>
    </source>
</evidence>
<keyword evidence="8" id="KW-1133">Transmembrane helix</keyword>
<comment type="function">
    <text evidence="1 10">Controls the rotational direction of flagella during chemotaxis.</text>
</comment>
<evidence type="ECO:0000256" key="1">
    <source>
        <dbReference type="ARBA" id="ARBA00002254"/>
    </source>
</evidence>
<keyword evidence="6" id="KW-0812">Transmembrane</keyword>
<evidence type="ECO:0000256" key="3">
    <source>
        <dbReference type="ARBA" id="ARBA00008281"/>
    </source>
</evidence>
<dbReference type="Proteomes" id="UP000309450">
    <property type="component" value="Unassembled WGS sequence"/>
</dbReference>
<evidence type="ECO:0000256" key="7">
    <source>
        <dbReference type="ARBA" id="ARBA00022779"/>
    </source>
</evidence>
<evidence type="ECO:0000313" key="12">
    <source>
        <dbReference type="EMBL" id="THD85543.1"/>
    </source>
</evidence>
<comment type="subcellular location">
    <subcellularLocation>
        <location evidence="10">Cell inner membrane</location>
    </subcellularLocation>
    <subcellularLocation>
        <location evidence="2">Cell membrane</location>
        <topology evidence="2">Single-pass membrane protein</topology>
    </subcellularLocation>
</comment>
<keyword evidence="13" id="KW-1185">Reference proteome</keyword>
<keyword evidence="10" id="KW-0997">Cell inner membrane</keyword>
<evidence type="ECO:0000256" key="8">
    <source>
        <dbReference type="ARBA" id="ARBA00022989"/>
    </source>
</evidence>
<dbReference type="AlphaFoldDB" id="A0A4S3MTS1"/>
<keyword evidence="7 10" id="KW-0283">Flagellar rotation</keyword>
<dbReference type="InterPro" id="IPR005503">
    <property type="entry name" value="FliL"/>
</dbReference>
<gene>
    <name evidence="12" type="ORF">E7811_07575</name>
</gene>
<keyword evidence="12" id="KW-0966">Cell projection</keyword>
<reference evidence="12 13" key="1">
    <citation type="submission" date="2019-04" db="EMBL/GenBank/DDBJ databases">
        <title>Draft genome sequence of Gemmobacter aestuarii sp. nov.</title>
        <authorList>
            <person name="Hameed A."/>
            <person name="Lin S.-Y."/>
            <person name="Shahina M."/>
            <person name="Lai W.-A."/>
            <person name="Young C.-C."/>
        </authorList>
    </citation>
    <scope>NUCLEOTIDE SEQUENCE [LARGE SCALE GENOMIC DNA]</scope>
    <source>
        <strain evidence="12 13">CC-PW-75</strain>
    </source>
</reference>
<evidence type="ECO:0000256" key="9">
    <source>
        <dbReference type="ARBA" id="ARBA00023136"/>
    </source>
</evidence>
<comment type="caution">
    <text evidence="12">The sequence shown here is derived from an EMBL/GenBank/DDBJ whole genome shotgun (WGS) entry which is preliminary data.</text>
</comment>
<proteinExistence type="inferred from homology"/>
<keyword evidence="12" id="KW-0282">Flagellum</keyword>
<accession>A0A4S3MTS1</accession>
<protein>
    <recommendedName>
        <fullName evidence="10">Flagellar protein FliL</fullName>
    </recommendedName>
</protein>
<dbReference type="EMBL" id="SSND01000001">
    <property type="protein sequence ID" value="THD85543.1"/>
    <property type="molecule type" value="Genomic_DNA"/>
</dbReference>
<dbReference type="Pfam" id="PF03748">
    <property type="entry name" value="FliL"/>
    <property type="match status" value="1"/>
</dbReference>
<organism evidence="12 13">
    <name type="scientific">Aliigemmobacter aestuarii</name>
    <dbReference type="NCBI Taxonomy" id="1445661"/>
    <lineage>
        <taxon>Bacteria</taxon>
        <taxon>Pseudomonadati</taxon>
        <taxon>Pseudomonadota</taxon>
        <taxon>Alphaproteobacteria</taxon>
        <taxon>Rhodobacterales</taxon>
        <taxon>Paracoccaceae</taxon>
        <taxon>Aliigemmobacter</taxon>
    </lineage>
</organism>
<dbReference type="GO" id="GO:0005886">
    <property type="term" value="C:plasma membrane"/>
    <property type="evidence" value="ECO:0007669"/>
    <property type="project" value="UniProtKB-SubCell"/>
</dbReference>
<feature type="compositionally biased region" description="Basic and acidic residues" evidence="11">
    <location>
        <begin position="62"/>
        <end position="73"/>
    </location>
</feature>
<keyword evidence="5 10" id="KW-0145">Chemotaxis</keyword>
<evidence type="ECO:0000256" key="5">
    <source>
        <dbReference type="ARBA" id="ARBA00022500"/>
    </source>
</evidence>
<keyword evidence="9 10" id="KW-0472">Membrane</keyword>
<keyword evidence="12" id="KW-0969">Cilium</keyword>
<keyword evidence="4" id="KW-1003">Cell membrane</keyword>
<feature type="region of interest" description="Disordered" evidence="11">
    <location>
        <begin position="31"/>
        <end position="77"/>
    </location>
</feature>
<dbReference type="GO" id="GO:0071973">
    <property type="term" value="P:bacterial-type flagellum-dependent cell motility"/>
    <property type="evidence" value="ECO:0007669"/>
    <property type="project" value="InterPro"/>
</dbReference>
<comment type="similarity">
    <text evidence="3 10">Belongs to the FliL family.</text>
</comment>
<dbReference type="OrthoDB" id="7864548at2"/>
<sequence length="183" mass="19157">MLRLVIPVVIVLLATGGGMAAGLFLRPPPDPAHAAEGTGTAGAEAEGAKGADQGSGTGADDGEGHQDAKHQDSGETAPEYVKLNNQFVVPVVEEGRVRSLVILSLGLEVAPGTTEDVYAREPKLRDAFLQLLFDHANSGGFKGTFTDGANLILLRRSLLESAQRVLGQKVTDVLISEMARQDS</sequence>
<dbReference type="GO" id="GO:0006935">
    <property type="term" value="P:chemotaxis"/>
    <property type="evidence" value="ECO:0007669"/>
    <property type="project" value="UniProtKB-KW"/>
</dbReference>
<evidence type="ECO:0000313" key="13">
    <source>
        <dbReference type="Proteomes" id="UP000309450"/>
    </source>
</evidence>
<evidence type="ECO:0000256" key="10">
    <source>
        <dbReference type="RuleBase" id="RU364125"/>
    </source>
</evidence>
<evidence type="ECO:0000256" key="4">
    <source>
        <dbReference type="ARBA" id="ARBA00022475"/>
    </source>
</evidence>
<dbReference type="RefSeq" id="WP_136393915.1">
    <property type="nucleotide sequence ID" value="NZ_SSND01000001.1"/>
</dbReference>
<evidence type="ECO:0000256" key="11">
    <source>
        <dbReference type="SAM" id="MobiDB-lite"/>
    </source>
</evidence>